<sequence>MVPKTYSSALKSYLSLSLFSVLVVASQIALPYPKGTPFGTALTIGQLTDESRMDPWAPTPRARKLMVSMFYPVPRQRCRNVVKVPYMPPTTATVLASQIFGLPNGTFQSFDLQVCKPASTSSVDLYGHPVAIYSPGFTSSRLLSSGIAQAISSTGYVVVMMDHPYDAGFVEFPDGDMIPHSPETDNRIDEAVNTRVADTQFVLNKLSTKAGLRHLVPGVFRGLSVKRVAMFGHSLGGATAFAAMFSETRILGGFDLDGSLYGYPKSEELPKDRSFALIGTPTHNSTNDVTWQDALAQVKGWKKELVLAGSGHFTFTDGPLMIRLAGLQGILGPELEAQLGTLEGYRVFKILTTYVTAFIDFVIKKQSPTLFDAESPKFPEVAVL</sequence>
<dbReference type="GO" id="GO:0003847">
    <property type="term" value="F:1-alkyl-2-acetylglycerophosphocholine esterase activity"/>
    <property type="evidence" value="ECO:0007669"/>
    <property type="project" value="UniProtKB-EC"/>
</dbReference>
<feature type="signal peptide" evidence="5">
    <location>
        <begin position="1"/>
        <end position="25"/>
    </location>
</feature>
<keyword evidence="5" id="KW-0732">Signal</keyword>
<dbReference type="PANTHER" id="PTHR10272">
    <property type="entry name" value="PLATELET-ACTIVATING FACTOR ACETYLHYDROLASE"/>
    <property type="match status" value="1"/>
</dbReference>
<evidence type="ECO:0000256" key="3">
    <source>
        <dbReference type="ARBA" id="ARBA00022963"/>
    </source>
</evidence>
<reference evidence="6" key="1">
    <citation type="submission" date="2023-01" db="EMBL/GenBank/DDBJ databases">
        <title>The chitinases involved in constricting ring structure development in the nematode-trapping fungus Drechslerella dactyloides.</title>
        <authorList>
            <person name="Wang R."/>
            <person name="Zhang L."/>
            <person name="Tang P."/>
            <person name="Li S."/>
            <person name="Liang L."/>
        </authorList>
    </citation>
    <scope>NUCLEOTIDE SEQUENCE</scope>
    <source>
        <strain evidence="6">YMF1.00031</strain>
    </source>
</reference>
<dbReference type="PANTHER" id="PTHR10272:SF14">
    <property type="entry name" value="PAF ACETYLHYDROLASE FAMILY PROTEIN"/>
    <property type="match status" value="1"/>
</dbReference>
<dbReference type="InterPro" id="IPR029058">
    <property type="entry name" value="AB_hydrolase_fold"/>
</dbReference>
<dbReference type="EC" id="3.1.1.47" evidence="1"/>
<evidence type="ECO:0000256" key="1">
    <source>
        <dbReference type="ARBA" id="ARBA00013201"/>
    </source>
</evidence>
<keyword evidence="3" id="KW-0442">Lipid degradation</keyword>
<accession>A0AAD6IU42</accession>
<dbReference type="Pfam" id="PF03403">
    <property type="entry name" value="PAF-AH_p_II"/>
    <property type="match status" value="1"/>
</dbReference>
<keyword evidence="4" id="KW-0443">Lipid metabolism</keyword>
<comment type="caution">
    <text evidence="6">The sequence shown here is derived from an EMBL/GenBank/DDBJ whole genome shotgun (WGS) entry which is preliminary data.</text>
</comment>
<evidence type="ECO:0000256" key="2">
    <source>
        <dbReference type="ARBA" id="ARBA00022801"/>
    </source>
</evidence>
<evidence type="ECO:0000256" key="5">
    <source>
        <dbReference type="SAM" id="SignalP"/>
    </source>
</evidence>
<keyword evidence="2" id="KW-0378">Hydrolase</keyword>
<dbReference type="EMBL" id="JAQGDS010000012">
    <property type="protein sequence ID" value="KAJ6256467.1"/>
    <property type="molecule type" value="Genomic_DNA"/>
</dbReference>
<dbReference type="Gene3D" id="3.40.50.1820">
    <property type="entry name" value="alpha/beta hydrolase"/>
    <property type="match status" value="1"/>
</dbReference>
<keyword evidence="7" id="KW-1185">Reference proteome</keyword>
<dbReference type="Proteomes" id="UP001221413">
    <property type="component" value="Unassembled WGS sequence"/>
</dbReference>
<name>A0AAD6IU42_DREDA</name>
<dbReference type="GO" id="GO:0016042">
    <property type="term" value="P:lipid catabolic process"/>
    <property type="evidence" value="ECO:0007669"/>
    <property type="project" value="UniProtKB-KW"/>
</dbReference>
<dbReference type="SUPFAM" id="SSF53474">
    <property type="entry name" value="alpha/beta-Hydrolases"/>
    <property type="match status" value="1"/>
</dbReference>
<evidence type="ECO:0000313" key="6">
    <source>
        <dbReference type="EMBL" id="KAJ6256467.1"/>
    </source>
</evidence>
<proteinExistence type="predicted"/>
<protein>
    <recommendedName>
        <fullName evidence="1">1-alkyl-2-acetylglycerophosphocholine esterase</fullName>
        <ecNumber evidence="1">3.1.1.47</ecNumber>
    </recommendedName>
</protein>
<evidence type="ECO:0000256" key="4">
    <source>
        <dbReference type="ARBA" id="ARBA00023098"/>
    </source>
</evidence>
<organism evidence="6 7">
    <name type="scientific">Drechslerella dactyloides</name>
    <name type="common">Nematode-trapping fungus</name>
    <name type="synonym">Arthrobotrys dactyloides</name>
    <dbReference type="NCBI Taxonomy" id="74499"/>
    <lineage>
        <taxon>Eukaryota</taxon>
        <taxon>Fungi</taxon>
        <taxon>Dikarya</taxon>
        <taxon>Ascomycota</taxon>
        <taxon>Pezizomycotina</taxon>
        <taxon>Orbiliomycetes</taxon>
        <taxon>Orbiliales</taxon>
        <taxon>Orbiliaceae</taxon>
        <taxon>Drechslerella</taxon>
    </lineage>
</organism>
<evidence type="ECO:0000313" key="7">
    <source>
        <dbReference type="Proteomes" id="UP001221413"/>
    </source>
</evidence>
<feature type="chain" id="PRO_5042007906" description="1-alkyl-2-acetylglycerophosphocholine esterase" evidence="5">
    <location>
        <begin position="26"/>
        <end position="384"/>
    </location>
</feature>
<gene>
    <name evidence="6" type="ORF">Dda_8329</name>
</gene>
<dbReference type="AlphaFoldDB" id="A0AAD6IU42"/>